<keyword evidence="3" id="KW-0418">Kinase</keyword>
<dbReference type="Pfam" id="PF03881">
    <property type="entry name" value="Fructosamin_kin"/>
    <property type="match status" value="1"/>
</dbReference>
<dbReference type="SUPFAM" id="SSF56112">
    <property type="entry name" value="Protein kinase-like (PK-like)"/>
    <property type="match status" value="1"/>
</dbReference>
<dbReference type="Gene3D" id="3.90.1200.10">
    <property type="match status" value="1"/>
</dbReference>
<dbReference type="PANTHER" id="PTHR12149">
    <property type="entry name" value="FRUCTOSAMINE 3 KINASE-RELATED PROTEIN"/>
    <property type="match status" value="1"/>
</dbReference>
<evidence type="ECO:0000313" key="5">
    <source>
        <dbReference type="Proteomes" id="UP000603453"/>
    </source>
</evidence>
<dbReference type="GO" id="GO:0102193">
    <property type="term" value="F:protein-ribulosamine 3-kinase activity"/>
    <property type="evidence" value="ECO:0007669"/>
    <property type="project" value="UniProtKB-EC"/>
</dbReference>
<proteinExistence type="inferred from homology"/>
<protein>
    <recommendedName>
        <fullName evidence="1">protein-ribulosamine 3-kinase</fullName>
        <ecNumber evidence="1">2.7.1.172</ecNumber>
    </recommendedName>
</protein>
<dbReference type="GO" id="GO:0016301">
    <property type="term" value="F:kinase activity"/>
    <property type="evidence" value="ECO:0007669"/>
    <property type="project" value="UniProtKB-UniRule"/>
</dbReference>
<evidence type="ECO:0000256" key="2">
    <source>
        <dbReference type="ARBA" id="ARBA00048655"/>
    </source>
</evidence>
<dbReference type="AlphaFoldDB" id="A0A8H7RI18"/>
<name>A0A8H7RI18_9FUNG</name>
<comment type="caution">
    <text evidence="4">The sequence shown here is derived from an EMBL/GenBank/DDBJ whole genome shotgun (WGS) entry which is preliminary data.</text>
</comment>
<dbReference type="PIRSF" id="PIRSF006221">
    <property type="entry name" value="Ketosamine-3-kinase"/>
    <property type="match status" value="1"/>
</dbReference>
<gene>
    <name evidence="4" type="ORF">INT47_003482</name>
</gene>
<evidence type="ECO:0000256" key="3">
    <source>
        <dbReference type="PIRNR" id="PIRNR006221"/>
    </source>
</evidence>
<dbReference type="EC" id="2.7.1.172" evidence="1"/>
<dbReference type="OrthoDB" id="5772781at2759"/>
<keyword evidence="3" id="KW-0808">Transferase</keyword>
<keyword evidence="5" id="KW-1185">Reference proteome</keyword>
<dbReference type="InterPro" id="IPR016477">
    <property type="entry name" value="Fructo-/Ketosamine-3-kinase"/>
</dbReference>
<dbReference type="Proteomes" id="UP000603453">
    <property type="component" value="Unassembled WGS sequence"/>
</dbReference>
<dbReference type="InterPro" id="IPR011009">
    <property type="entry name" value="Kinase-like_dom_sf"/>
</dbReference>
<reference evidence="4" key="1">
    <citation type="submission" date="2020-12" db="EMBL/GenBank/DDBJ databases">
        <title>Metabolic potential, ecology and presence of endohyphal bacteria is reflected in genomic diversity of Mucoromycotina.</title>
        <authorList>
            <person name="Muszewska A."/>
            <person name="Okrasinska A."/>
            <person name="Steczkiewicz K."/>
            <person name="Drgas O."/>
            <person name="Orlowska M."/>
            <person name="Perlinska-Lenart U."/>
            <person name="Aleksandrzak-Piekarczyk T."/>
            <person name="Szatraj K."/>
            <person name="Zielenkiewicz U."/>
            <person name="Pilsyk S."/>
            <person name="Malc E."/>
            <person name="Mieczkowski P."/>
            <person name="Kruszewska J.S."/>
            <person name="Biernat P."/>
            <person name="Pawlowska J."/>
        </authorList>
    </citation>
    <scope>NUCLEOTIDE SEQUENCE</scope>
    <source>
        <strain evidence="4">WA0000017839</strain>
    </source>
</reference>
<dbReference type="PANTHER" id="PTHR12149:SF8">
    <property type="entry name" value="PROTEIN-RIBULOSAMINE 3-KINASE"/>
    <property type="match status" value="1"/>
</dbReference>
<evidence type="ECO:0000313" key="4">
    <source>
        <dbReference type="EMBL" id="KAG2210046.1"/>
    </source>
</evidence>
<organism evidence="4 5">
    <name type="scientific">Mucor saturninus</name>
    <dbReference type="NCBI Taxonomy" id="64648"/>
    <lineage>
        <taxon>Eukaryota</taxon>
        <taxon>Fungi</taxon>
        <taxon>Fungi incertae sedis</taxon>
        <taxon>Mucoromycota</taxon>
        <taxon>Mucoromycotina</taxon>
        <taxon>Mucoromycetes</taxon>
        <taxon>Mucorales</taxon>
        <taxon>Mucorineae</taxon>
        <taxon>Mucoraceae</taxon>
        <taxon>Mucor</taxon>
    </lineage>
</organism>
<dbReference type="Gene3D" id="3.30.200.20">
    <property type="entry name" value="Phosphorylase Kinase, domain 1"/>
    <property type="match status" value="1"/>
</dbReference>
<comment type="similarity">
    <text evidence="3">Belongs to the fructosamine kinase family.</text>
</comment>
<evidence type="ECO:0000256" key="1">
    <source>
        <dbReference type="ARBA" id="ARBA00011961"/>
    </source>
</evidence>
<accession>A0A8H7RI18</accession>
<sequence>MSEEYIISELKRRQLCTSIGSIQSLSGGCISTAQRYSTDTGDFFVKTNSDPKAEQWFLAESLALERMHEAVPGFVPRPLFYYGQSDHPAFIVTEFMRLSTAEKRLPDMQRQLGRSLAHLHSHQAPQYGFPVTSFCGTTQLDNTPNSNWSDFFRHQRLQPLLDAVAGQNPDLDRLGQSIVGRLDHLLADILSEPCLLHGDLWNGNWAVRGHQAVIFDPASYYGHHEAEFGIMKMFGGFTSDCFDAYYDVAGCDEPEEERLRLYEMYHHLNHFSMFGEGYDTSCVSLMESLL</sequence>
<comment type="catalytic activity">
    <reaction evidence="2">
        <text>N(6)-D-ribulosyl-L-lysyl-[protein] + ATP = N(6)-(3-O-phospho-D-ribulosyl)-L-lysyl-[protein] + ADP + H(+)</text>
        <dbReference type="Rhea" id="RHEA:48432"/>
        <dbReference type="Rhea" id="RHEA-COMP:12103"/>
        <dbReference type="Rhea" id="RHEA-COMP:12104"/>
        <dbReference type="ChEBI" id="CHEBI:15378"/>
        <dbReference type="ChEBI" id="CHEBI:30616"/>
        <dbReference type="ChEBI" id="CHEBI:90418"/>
        <dbReference type="ChEBI" id="CHEBI:90420"/>
        <dbReference type="ChEBI" id="CHEBI:456216"/>
        <dbReference type="EC" id="2.7.1.172"/>
    </reaction>
    <physiologicalReaction direction="left-to-right" evidence="2">
        <dbReference type="Rhea" id="RHEA:48433"/>
    </physiologicalReaction>
</comment>
<dbReference type="EMBL" id="JAEPRD010000013">
    <property type="protein sequence ID" value="KAG2210046.1"/>
    <property type="molecule type" value="Genomic_DNA"/>
</dbReference>